<accession>A0ABN1CS18</accession>
<dbReference type="EMBL" id="BAAABZ010000016">
    <property type="protein sequence ID" value="GAA0524726.1"/>
    <property type="molecule type" value="Genomic_DNA"/>
</dbReference>
<name>A0ABN1CS18_9ACTN</name>
<evidence type="ECO:0000313" key="1">
    <source>
        <dbReference type="EMBL" id="GAA0524726.1"/>
    </source>
</evidence>
<organism evidence="1 2">
    <name type="scientific">Streptomyces mordarskii</name>
    <dbReference type="NCBI Taxonomy" id="1226758"/>
    <lineage>
        <taxon>Bacteria</taxon>
        <taxon>Bacillati</taxon>
        <taxon>Actinomycetota</taxon>
        <taxon>Actinomycetes</taxon>
        <taxon>Kitasatosporales</taxon>
        <taxon>Streptomycetaceae</taxon>
        <taxon>Streptomyces</taxon>
    </lineage>
</organism>
<gene>
    <name evidence="1" type="ORF">GCM10010390_28960</name>
</gene>
<sequence length="68" mass="7618">MPRVLRLVSADADRNTVVADSQGHGTVACDKEKAHVVAAGVIHRVLVCDHDHDMLIQCKPWWMWRSQG</sequence>
<reference evidence="1 2" key="1">
    <citation type="journal article" date="2019" name="Int. J. Syst. Evol. Microbiol.">
        <title>The Global Catalogue of Microorganisms (GCM) 10K type strain sequencing project: providing services to taxonomists for standard genome sequencing and annotation.</title>
        <authorList>
            <consortium name="The Broad Institute Genomics Platform"/>
            <consortium name="The Broad Institute Genome Sequencing Center for Infectious Disease"/>
            <person name="Wu L."/>
            <person name="Ma J."/>
        </authorList>
    </citation>
    <scope>NUCLEOTIDE SEQUENCE [LARGE SCALE GENOMIC DNA]</scope>
    <source>
        <strain evidence="1 2">JCM 5052</strain>
    </source>
</reference>
<dbReference type="Proteomes" id="UP001501576">
    <property type="component" value="Unassembled WGS sequence"/>
</dbReference>
<protein>
    <submittedName>
        <fullName evidence="1">Uncharacterized protein</fullName>
    </submittedName>
</protein>
<keyword evidence="2" id="KW-1185">Reference proteome</keyword>
<comment type="caution">
    <text evidence="1">The sequence shown here is derived from an EMBL/GenBank/DDBJ whole genome shotgun (WGS) entry which is preliminary data.</text>
</comment>
<proteinExistence type="predicted"/>
<evidence type="ECO:0000313" key="2">
    <source>
        <dbReference type="Proteomes" id="UP001501576"/>
    </source>
</evidence>